<evidence type="ECO:0000256" key="1">
    <source>
        <dbReference type="SAM" id="MobiDB-lite"/>
    </source>
</evidence>
<feature type="non-terminal residue" evidence="2">
    <location>
        <position position="36"/>
    </location>
</feature>
<name>A0A6J4UIE2_9ACTN</name>
<dbReference type="AlphaFoldDB" id="A0A6J4UIE2"/>
<feature type="region of interest" description="Disordered" evidence="1">
    <location>
        <begin position="1"/>
        <end position="20"/>
    </location>
</feature>
<proteinExistence type="predicted"/>
<reference evidence="2" key="1">
    <citation type="submission" date="2020-02" db="EMBL/GenBank/DDBJ databases">
        <authorList>
            <person name="Meier V. D."/>
        </authorList>
    </citation>
    <scope>NUCLEOTIDE SEQUENCE</scope>
    <source>
        <strain evidence="2">AVDCRST_MAG79</strain>
    </source>
</reference>
<gene>
    <name evidence="2" type="ORF">AVDCRST_MAG79-2718</name>
</gene>
<evidence type="ECO:0000313" key="2">
    <source>
        <dbReference type="EMBL" id="CAA9551269.1"/>
    </source>
</evidence>
<protein>
    <submittedName>
        <fullName evidence="2">Uncharacterized protein</fullName>
    </submittedName>
</protein>
<dbReference type="EMBL" id="CADCWC010000422">
    <property type="protein sequence ID" value="CAA9551269.1"/>
    <property type="molecule type" value="Genomic_DNA"/>
</dbReference>
<sequence>MARSATSTPARPRSGASVRSRELPLEGRVLLLVTLA</sequence>
<accession>A0A6J4UIE2</accession>
<organism evidence="2">
    <name type="scientific">uncultured Thermoleophilia bacterium</name>
    <dbReference type="NCBI Taxonomy" id="1497501"/>
    <lineage>
        <taxon>Bacteria</taxon>
        <taxon>Bacillati</taxon>
        <taxon>Actinomycetota</taxon>
        <taxon>Thermoleophilia</taxon>
        <taxon>environmental samples</taxon>
    </lineage>
</organism>